<dbReference type="EMBL" id="JACHNF010000001">
    <property type="protein sequence ID" value="MBB5979219.1"/>
    <property type="molecule type" value="Genomic_DNA"/>
</dbReference>
<evidence type="ECO:0008006" key="5">
    <source>
        <dbReference type="Google" id="ProtNLM"/>
    </source>
</evidence>
<dbReference type="Gene3D" id="6.10.250.3100">
    <property type="match status" value="1"/>
</dbReference>
<evidence type="ECO:0000313" key="4">
    <source>
        <dbReference type="Proteomes" id="UP000558997"/>
    </source>
</evidence>
<feature type="domain" description="Methyltransferase putative zinc binding" evidence="1">
    <location>
        <begin position="48"/>
        <end position="109"/>
    </location>
</feature>
<dbReference type="RefSeq" id="WP_184834053.1">
    <property type="nucleotide sequence ID" value="NZ_BAAAVN010000001.1"/>
</dbReference>
<dbReference type="Pfam" id="PF13489">
    <property type="entry name" value="Methyltransf_23"/>
    <property type="match status" value="1"/>
</dbReference>
<evidence type="ECO:0000259" key="1">
    <source>
        <dbReference type="Pfam" id="PF08421"/>
    </source>
</evidence>
<accession>A0A841DN86</accession>
<dbReference type="Gene3D" id="3.40.50.150">
    <property type="entry name" value="Vaccinia Virus protein VP39"/>
    <property type="match status" value="1"/>
</dbReference>
<evidence type="ECO:0000259" key="2">
    <source>
        <dbReference type="Pfam" id="PF08484"/>
    </source>
</evidence>
<dbReference type="Proteomes" id="UP000558997">
    <property type="component" value="Unassembled WGS sequence"/>
</dbReference>
<dbReference type="SUPFAM" id="SSF53335">
    <property type="entry name" value="S-adenosyl-L-methionine-dependent methyltransferases"/>
    <property type="match status" value="1"/>
</dbReference>
<protein>
    <recommendedName>
        <fullName evidence="5">Class I SAM-dependent methyltransferase</fullName>
    </recommendedName>
</protein>
<dbReference type="InterPro" id="IPR013630">
    <property type="entry name" value="Methyltransf_Zn-bd_dom_put"/>
</dbReference>
<evidence type="ECO:0000313" key="3">
    <source>
        <dbReference type="EMBL" id="MBB5979219.1"/>
    </source>
</evidence>
<dbReference type="PANTHER" id="PTHR43861:SF5">
    <property type="entry name" value="BLL5978 PROTEIN"/>
    <property type="match status" value="1"/>
</dbReference>
<proteinExistence type="predicted"/>
<keyword evidence="4" id="KW-1185">Reference proteome</keyword>
<dbReference type="Gene3D" id="3.40.50.720">
    <property type="entry name" value="NAD(P)-binding Rossmann-like Domain"/>
    <property type="match status" value="1"/>
</dbReference>
<dbReference type="InterPro" id="IPR038576">
    <property type="entry name" value="Methyltransf_Zn-bd_dom_put_sf"/>
</dbReference>
<sequence>MAEGTAPATDVRLADAPVTDVSATDVPVADVAEAEVVDVVDVVDSVGCRLCGAVLTRTFVDLGMSPPCESYLRADQLDSGETFYPLHVRICDNCLLVQLPAYVAADDVFSDYLYFSSYSTSWVEHARRFVVDMQERLDLGAESLIVEAASNDGYLLQHATALGIPVLGIEPAANIAEIANHKGIRTESYFLGEATGTDAASRHGKADLVVGNNVFAHVPDIVDFAKGLRALVKDDGLVSLEFPHLLRLIENRQYDTIYHEHYSYLTLKTAGLALEKAGLQIVDVQELQSHGGSLRVFSTPIETAGAPTEIVGKVLQDEADAGLHSVEGHAGFAAEVFAIKAELVTFLVEAARSGKSVAGYGAPGKGNTLLNHCGIREDLLPYTVDRSPHKHGMYLPGTHIPIFAPERLAETRPDYIVILPWNLRAEIVHQLGYAREWGAKFVVPIPRLEVI</sequence>
<comment type="caution">
    <text evidence="3">The sequence shown here is derived from an EMBL/GenBank/DDBJ whole genome shotgun (WGS) entry which is preliminary data.</text>
</comment>
<reference evidence="3 4" key="1">
    <citation type="submission" date="2020-08" db="EMBL/GenBank/DDBJ databases">
        <title>Sequencing the genomes of 1000 actinobacteria strains.</title>
        <authorList>
            <person name="Klenk H.-P."/>
        </authorList>
    </citation>
    <scope>NUCLEOTIDE SEQUENCE [LARGE SCALE GENOMIC DNA]</scope>
    <source>
        <strain evidence="3 4">DSM 17294</strain>
    </source>
</reference>
<organism evidence="3 4">
    <name type="scientific">Kribbella solani</name>
    <dbReference type="NCBI Taxonomy" id="236067"/>
    <lineage>
        <taxon>Bacteria</taxon>
        <taxon>Bacillati</taxon>
        <taxon>Actinomycetota</taxon>
        <taxon>Actinomycetes</taxon>
        <taxon>Propionibacteriales</taxon>
        <taxon>Kribbellaceae</taxon>
        <taxon>Kribbella</taxon>
    </lineage>
</organism>
<name>A0A841DN86_9ACTN</name>
<dbReference type="Gene3D" id="6.20.50.110">
    <property type="entry name" value="Methyltransferase, zinc-binding domain"/>
    <property type="match status" value="1"/>
</dbReference>
<dbReference type="Pfam" id="PF08484">
    <property type="entry name" value="Methyltransf_14"/>
    <property type="match status" value="1"/>
</dbReference>
<dbReference type="InterPro" id="IPR029063">
    <property type="entry name" value="SAM-dependent_MTases_sf"/>
</dbReference>
<gene>
    <name evidence="3" type="ORF">HDA44_002560</name>
</gene>
<feature type="domain" description="C-methyltransferase" evidence="2">
    <location>
        <begin position="289"/>
        <end position="446"/>
    </location>
</feature>
<dbReference type="PANTHER" id="PTHR43861">
    <property type="entry name" value="TRANS-ACONITATE 2-METHYLTRANSFERASE-RELATED"/>
    <property type="match status" value="1"/>
</dbReference>
<dbReference type="InterPro" id="IPR013691">
    <property type="entry name" value="MeTrfase_14"/>
</dbReference>
<dbReference type="Pfam" id="PF08421">
    <property type="entry name" value="Methyltransf_13"/>
    <property type="match status" value="1"/>
</dbReference>
<dbReference type="AlphaFoldDB" id="A0A841DN86"/>